<organism evidence="2 3">
    <name type="scientific">Monosporascus ibericus</name>
    <dbReference type="NCBI Taxonomy" id="155417"/>
    <lineage>
        <taxon>Eukaryota</taxon>
        <taxon>Fungi</taxon>
        <taxon>Dikarya</taxon>
        <taxon>Ascomycota</taxon>
        <taxon>Pezizomycotina</taxon>
        <taxon>Sordariomycetes</taxon>
        <taxon>Xylariomycetidae</taxon>
        <taxon>Xylariales</taxon>
        <taxon>Xylariales incertae sedis</taxon>
        <taxon>Monosporascus</taxon>
    </lineage>
</organism>
<dbReference type="InterPro" id="IPR051380">
    <property type="entry name" value="pH-response_reg_palI/RIM9"/>
</dbReference>
<comment type="caution">
    <text evidence="2">The sequence shown here is derived from an EMBL/GenBank/DDBJ whole genome shotgun (WGS) entry which is preliminary data.</text>
</comment>
<feature type="transmembrane region" description="Helical" evidence="1">
    <location>
        <begin position="140"/>
        <end position="160"/>
    </location>
</feature>
<keyword evidence="1" id="KW-0472">Membrane</keyword>
<gene>
    <name evidence="2" type="ORF">DL764_010024</name>
</gene>
<name>A0A4Q4STH9_9PEZI</name>
<feature type="transmembrane region" description="Helical" evidence="1">
    <location>
        <begin position="180"/>
        <end position="202"/>
    </location>
</feature>
<evidence type="ECO:0000313" key="3">
    <source>
        <dbReference type="Proteomes" id="UP000293360"/>
    </source>
</evidence>
<dbReference type="GO" id="GO:0005886">
    <property type="term" value="C:plasma membrane"/>
    <property type="evidence" value="ECO:0007669"/>
    <property type="project" value="InterPro"/>
</dbReference>
<dbReference type="Pfam" id="PF06687">
    <property type="entry name" value="SUR7"/>
    <property type="match status" value="1"/>
</dbReference>
<feature type="transmembrane region" description="Helical" evidence="1">
    <location>
        <begin position="12"/>
        <end position="31"/>
    </location>
</feature>
<dbReference type="OrthoDB" id="2354757at2759"/>
<evidence type="ECO:0000256" key="1">
    <source>
        <dbReference type="SAM" id="Phobius"/>
    </source>
</evidence>
<keyword evidence="3" id="KW-1185">Reference proteome</keyword>
<sequence length="394" mass="43555">MALRSALRSALRFTHLLGAFLLFISTVLLIITDITAPAASNLAIFRVHINSENPSGNVYYGTFGYCIDGQNNECTSSAVGYSPSQALLRIGLVSSPLSDAEKIEGYTKAMVLHPIATCLNFIAFLLAVRQGVMLSLSAFLVALLAVILTLVAMAVDLTWFNMLRDDLSPVDVSLSTGFGTLAAAFACSLLGAIIVLFTCCTARRRRKAHKPQGVETTITTTTTTTVPKGADPHVHHHGHTAKHKRHRRCFCSTMATVQSVSQIIYQGPKDWDRFKGEFQSRAYALDIWDFIDPDQLPSDSTLEDVDLTGYPTNVLEMTTEGKQAYNQEFTAYIYKDRKYDTFRKGINDLTKWVLEFVSPAIKGTSFLPGKNLREWYAKLAESGKVYDGRLLINT</sequence>
<keyword evidence="1" id="KW-0812">Transmembrane</keyword>
<dbReference type="GO" id="GO:0032153">
    <property type="term" value="C:cell division site"/>
    <property type="evidence" value="ECO:0007669"/>
    <property type="project" value="TreeGrafter"/>
</dbReference>
<dbReference type="GO" id="GO:0035838">
    <property type="term" value="C:growing cell tip"/>
    <property type="evidence" value="ECO:0007669"/>
    <property type="project" value="TreeGrafter"/>
</dbReference>
<reference evidence="2 3" key="1">
    <citation type="submission" date="2018-06" db="EMBL/GenBank/DDBJ databases">
        <title>Complete Genomes of Monosporascus.</title>
        <authorList>
            <person name="Robinson A.J."/>
            <person name="Natvig D.O."/>
        </authorList>
    </citation>
    <scope>NUCLEOTIDE SEQUENCE [LARGE SCALE GENOMIC DNA]</scope>
    <source>
        <strain evidence="2 3">CBS 110550</strain>
    </source>
</reference>
<dbReference type="InterPro" id="IPR009571">
    <property type="entry name" value="SUR7/Rim9-like_fungi"/>
</dbReference>
<dbReference type="STRING" id="155417.A0A4Q4STH9"/>
<feature type="transmembrane region" description="Helical" evidence="1">
    <location>
        <begin position="111"/>
        <end position="128"/>
    </location>
</feature>
<dbReference type="Proteomes" id="UP000293360">
    <property type="component" value="Unassembled WGS sequence"/>
</dbReference>
<dbReference type="PANTHER" id="PTHR28013:SF7">
    <property type="entry name" value="PALI-DOMAIN-CONTAINING PROTEIN"/>
    <property type="match status" value="1"/>
</dbReference>
<dbReference type="AlphaFoldDB" id="A0A4Q4STH9"/>
<evidence type="ECO:0000313" key="2">
    <source>
        <dbReference type="EMBL" id="RYO79444.1"/>
    </source>
</evidence>
<dbReference type="EMBL" id="QJNU01001114">
    <property type="protein sequence ID" value="RYO79444.1"/>
    <property type="molecule type" value="Genomic_DNA"/>
</dbReference>
<dbReference type="PANTHER" id="PTHR28013">
    <property type="entry name" value="PROTEIN DCV1-RELATED"/>
    <property type="match status" value="1"/>
</dbReference>
<protein>
    <submittedName>
        <fullName evidence="2">Uncharacterized protein</fullName>
    </submittedName>
</protein>
<accession>A0A4Q4STH9</accession>
<proteinExistence type="predicted"/>
<keyword evidence="1" id="KW-1133">Transmembrane helix</keyword>